<evidence type="ECO:0000313" key="2">
    <source>
        <dbReference type="Proteomes" id="UP000219356"/>
    </source>
</evidence>
<dbReference type="EMBL" id="OBEK01000002">
    <property type="protein sequence ID" value="SNZ09984.1"/>
    <property type="molecule type" value="Genomic_DNA"/>
</dbReference>
<proteinExistence type="predicted"/>
<dbReference type="AlphaFoldDB" id="A0A285NKD5"/>
<evidence type="ECO:0000313" key="1">
    <source>
        <dbReference type="EMBL" id="SNZ09984.1"/>
    </source>
</evidence>
<gene>
    <name evidence="1" type="ORF">SAMN05421503_1450</name>
</gene>
<evidence type="ECO:0008006" key="3">
    <source>
        <dbReference type="Google" id="ProtNLM"/>
    </source>
</evidence>
<dbReference type="Proteomes" id="UP000219356">
    <property type="component" value="Unassembled WGS sequence"/>
</dbReference>
<organism evidence="1 2">
    <name type="scientific">Terribacillus aidingensis</name>
    <dbReference type="NCBI Taxonomy" id="586416"/>
    <lineage>
        <taxon>Bacteria</taxon>
        <taxon>Bacillati</taxon>
        <taxon>Bacillota</taxon>
        <taxon>Bacilli</taxon>
        <taxon>Bacillales</taxon>
        <taxon>Bacillaceae</taxon>
        <taxon>Terribacillus</taxon>
    </lineage>
</organism>
<sequence length="65" mass="7875">MRYELVSVVRDMGERVITFRDTNTDREYIYYLTEIRHVRLPYFKSFILPLLADIRSGKYDTIDPI</sequence>
<accession>A0A285NKD5</accession>
<name>A0A285NKD5_9BACI</name>
<keyword evidence="2" id="KW-1185">Reference proteome</keyword>
<reference evidence="2" key="1">
    <citation type="submission" date="2017-09" db="EMBL/GenBank/DDBJ databases">
        <authorList>
            <person name="Varghese N."/>
            <person name="Submissions S."/>
        </authorList>
    </citation>
    <scope>NUCLEOTIDE SEQUENCE [LARGE SCALE GENOMIC DNA]</scope>
    <source>
        <strain evidence="2">CGMCC 1.8913</strain>
    </source>
</reference>
<protein>
    <recommendedName>
        <fullName evidence="3">KTSC domain-containing protein</fullName>
    </recommendedName>
</protein>